<keyword evidence="1" id="KW-0805">Transcription regulation</keyword>
<dbReference type="Proteomes" id="UP000301309">
    <property type="component" value="Unassembled WGS sequence"/>
</dbReference>
<dbReference type="PANTHER" id="PTHR30055:SF234">
    <property type="entry name" value="HTH-TYPE TRANSCRIPTIONAL REGULATOR BETI"/>
    <property type="match status" value="1"/>
</dbReference>
<protein>
    <submittedName>
        <fullName evidence="7">TetR family transcriptional regulator</fullName>
    </submittedName>
</protein>
<dbReference type="InterPro" id="IPR036271">
    <property type="entry name" value="Tet_transcr_reg_TetR-rel_C_sf"/>
</dbReference>
<feature type="domain" description="HTH tetR-type" evidence="6">
    <location>
        <begin position="17"/>
        <end position="77"/>
    </location>
</feature>
<dbReference type="Gene3D" id="1.10.357.10">
    <property type="entry name" value="Tetracycline Repressor, domain 2"/>
    <property type="match status" value="1"/>
</dbReference>
<dbReference type="SUPFAM" id="SSF48498">
    <property type="entry name" value="Tetracyclin repressor-like, C-terminal domain"/>
    <property type="match status" value="1"/>
</dbReference>
<organism evidence="7 8">
    <name type="scientific">Streptomyces violaceusniger</name>
    <dbReference type="NCBI Taxonomy" id="68280"/>
    <lineage>
        <taxon>Bacteria</taxon>
        <taxon>Bacillati</taxon>
        <taxon>Actinomycetota</taxon>
        <taxon>Actinomycetes</taxon>
        <taxon>Kitasatosporales</taxon>
        <taxon>Streptomycetaceae</taxon>
        <taxon>Streptomyces</taxon>
        <taxon>Streptomyces violaceusniger group</taxon>
    </lineage>
</organism>
<dbReference type="InterPro" id="IPR049513">
    <property type="entry name" value="TetR_C_40"/>
</dbReference>
<dbReference type="OrthoDB" id="3481545at2"/>
<dbReference type="AlphaFoldDB" id="A0A4D4KTM6"/>
<dbReference type="PANTHER" id="PTHR30055">
    <property type="entry name" value="HTH-TYPE TRANSCRIPTIONAL REGULATOR RUTR"/>
    <property type="match status" value="1"/>
</dbReference>
<dbReference type="PROSITE" id="PS50977">
    <property type="entry name" value="HTH_TETR_2"/>
    <property type="match status" value="1"/>
</dbReference>
<evidence type="ECO:0000259" key="6">
    <source>
        <dbReference type="PROSITE" id="PS50977"/>
    </source>
</evidence>
<dbReference type="Pfam" id="PF21306">
    <property type="entry name" value="TetR_C_40"/>
    <property type="match status" value="1"/>
</dbReference>
<comment type="caution">
    <text evidence="7">The sequence shown here is derived from an EMBL/GenBank/DDBJ whole genome shotgun (WGS) entry which is preliminary data.</text>
</comment>
<sequence>MTTTSGAGSTRTERRKEQTRRKLVDAARAMLANGSAHQASIQEITEAADVGFGSFYNHFTSKTALFEAAVEDVLEETGELLDRLGSALGDPAAEFAQSVRLAARIGRTHPEVARILVGHAMFYMDSERGLAPRALRDIRAGIKAGRFRIDNPKLALAATAGALVATLHMTLTDPEIADDDTVGDQLAENLLKMFGLPGDEAHALATTPLPEH</sequence>
<keyword evidence="3" id="KW-0804">Transcription</keyword>
<evidence type="ECO:0000256" key="3">
    <source>
        <dbReference type="ARBA" id="ARBA00023163"/>
    </source>
</evidence>
<evidence type="ECO:0000313" key="7">
    <source>
        <dbReference type="EMBL" id="GDY49920.1"/>
    </source>
</evidence>
<reference evidence="7 8" key="1">
    <citation type="journal article" date="2020" name="Int. J. Syst. Evol. Microbiol.">
        <title>Reclassification of Streptomyces castelarensis and Streptomyces sporoclivatus as later heterotypic synonyms of Streptomyces antimycoticus.</title>
        <authorList>
            <person name="Komaki H."/>
            <person name="Tamura T."/>
        </authorList>
    </citation>
    <scope>NUCLEOTIDE SEQUENCE [LARGE SCALE GENOMIC DNA]</scope>
    <source>
        <strain evidence="7 8">NBRC 13459</strain>
    </source>
</reference>
<dbReference type="GO" id="GO:0000976">
    <property type="term" value="F:transcription cis-regulatory region binding"/>
    <property type="evidence" value="ECO:0007669"/>
    <property type="project" value="TreeGrafter"/>
</dbReference>
<dbReference type="InterPro" id="IPR001647">
    <property type="entry name" value="HTH_TetR"/>
</dbReference>
<evidence type="ECO:0000256" key="1">
    <source>
        <dbReference type="ARBA" id="ARBA00023015"/>
    </source>
</evidence>
<name>A0A4D4KTM6_STRVO</name>
<evidence type="ECO:0000256" key="2">
    <source>
        <dbReference type="ARBA" id="ARBA00023125"/>
    </source>
</evidence>
<feature type="region of interest" description="Disordered" evidence="5">
    <location>
        <begin position="1"/>
        <end position="20"/>
    </location>
</feature>
<dbReference type="InterPro" id="IPR050109">
    <property type="entry name" value="HTH-type_TetR-like_transc_reg"/>
</dbReference>
<dbReference type="SUPFAM" id="SSF46689">
    <property type="entry name" value="Homeodomain-like"/>
    <property type="match status" value="1"/>
</dbReference>
<dbReference type="Pfam" id="PF00440">
    <property type="entry name" value="TetR_N"/>
    <property type="match status" value="1"/>
</dbReference>
<feature type="DNA-binding region" description="H-T-H motif" evidence="4">
    <location>
        <begin position="40"/>
        <end position="59"/>
    </location>
</feature>
<gene>
    <name evidence="7" type="ORF">SVIO_005430</name>
</gene>
<proteinExistence type="predicted"/>
<dbReference type="EMBL" id="BJHW01000001">
    <property type="protein sequence ID" value="GDY49920.1"/>
    <property type="molecule type" value="Genomic_DNA"/>
</dbReference>
<keyword evidence="8" id="KW-1185">Reference proteome</keyword>
<evidence type="ECO:0000256" key="5">
    <source>
        <dbReference type="SAM" id="MobiDB-lite"/>
    </source>
</evidence>
<evidence type="ECO:0000313" key="8">
    <source>
        <dbReference type="Proteomes" id="UP000301309"/>
    </source>
</evidence>
<keyword evidence="2 4" id="KW-0238">DNA-binding</keyword>
<dbReference type="GO" id="GO:0003700">
    <property type="term" value="F:DNA-binding transcription factor activity"/>
    <property type="evidence" value="ECO:0007669"/>
    <property type="project" value="TreeGrafter"/>
</dbReference>
<dbReference type="RefSeq" id="WP_137975953.1">
    <property type="nucleotide sequence ID" value="NZ_BAAASO010000030.1"/>
</dbReference>
<feature type="compositionally biased region" description="Basic and acidic residues" evidence="5">
    <location>
        <begin position="11"/>
        <end position="20"/>
    </location>
</feature>
<dbReference type="InterPro" id="IPR009057">
    <property type="entry name" value="Homeodomain-like_sf"/>
</dbReference>
<accession>A0A4D4KTM6</accession>
<evidence type="ECO:0000256" key="4">
    <source>
        <dbReference type="PROSITE-ProRule" id="PRU00335"/>
    </source>
</evidence>